<comment type="similarity">
    <text evidence="2 10">Belongs to the glycosyltransferase 31 family.</text>
</comment>
<keyword evidence="6" id="KW-0735">Signal-anchor</keyword>
<organism evidence="12 13">
    <name type="scientific">Chrysophaeum taylorii</name>
    <dbReference type="NCBI Taxonomy" id="2483200"/>
    <lineage>
        <taxon>Eukaryota</taxon>
        <taxon>Sar</taxon>
        <taxon>Stramenopiles</taxon>
        <taxon>Ochrophyta</taxon>
        <taxon>Pelagophyceae</taxon>
        <taxon>Pelagomonadales</taxon>
        <taxon>Pelagomonadaceae</taxon>
        <taxon>Chrysophaeum</taxon>
    </lineage>
</organism>
<dbReference type="AlphaFoldDB" id="A0AAD7XIM3"/>
<evidence type="ECO:0000256" key="1">
    <source>
        <dbReference type="ARBA" id="ARBA00004323"/>
    </source>
</evidence>
<accession>A0AAD7XIM3</accession>
<feature type="chain" id="PRO_5042173295" description="Hexosyltransferase" evidence="11">
    <location>
        <begin position="21"/>
        <end position="432"/>
    </location>
</feature>
<dbReference type="EMBL" id="JAQMWT010000546">
    <property type="protein sequence ID" value="KAJ8599761.1"/>
    <property type="molecule type" value="Genomic_DNA"/>
</dbReference>
<dbReference type="Gene3D" id="3.90.550.50">
    <property type="match status" value="1"/>
</dbReference>
<evidence type="ECO:0000256" key="11">
    <source>
        <dbReference type="SAM" id="SignalP"/>
    </source>
</evidence>
<evidence type="ECO:0000256" key="5">
    <source>
        <dbReference type="ARBA" id="ARBA00022692"/>
    </source>
</evidence>
<keyword evidence="13" id="KW-1185">Reference proteome</keyword>
<evidence type="ECO:0000256" key="8">
    <source>
        <dbReference type="ARBA" id="ARBA00023034"/>
    </source>
</evidence>
<dbReference type="EC" id="2.4.1.-" evidence="10"/>
<keyword evidence="5" id="KW-0812">Transmembrane</keyword>
<feature type="signal peptide" evidence="11">
    <location>
        <begin position="1"/>
        <end position="20"/>
    </location>
</feature>
<dbReference type="Pfam" id="PF01762">
    <property type="entry name" value="Galactosyl_T"/>
    <property type="match status" value="1"/>
</dbReference>
<proteinExistence type="inferred from homology"/>
<dbReference type="InterPro" id="IPR002659">
    <property type="entry name" value="Glyco_trans_31"/>
</dbReference>
<comment type="caution">
    <text evidence="12">The sequence shown here is derived from an EMBL/GenBank/DDBJ whole genome shotgun (WGS) entry which is preliminary data.</text>
</comment>
<evidence type="ECO:0000256" key="10">
    <source>
        <dbReference type="RuleBase" id="RU363063"/>
    </source>
</evidence>
<evidence type="ECO:0000256" key="6">
    <source>
        <dbReference type="ARBA" id="ARBA00022968"/>
    </source>
</evidence>
<dbReference type="Proteomes" id="UP001230188">
    <property type="component" value="Unassembled WGS sequence"/>
</dbReference>
<evidence type="ECO:0000313" key="13">
    <source>
        <dbReference type="Proteomes" id="UP001230188"/>
    </source>
</evidence>
<keyword evidence="11" id="KW-0732">Signal</keyword>
<dbReference type="PANTHER" id="PTHR11214:SF3">
    <property type="entry name" value="BETA-1,3-GALACTOSYLTRANSFERASE 6"/>
    <property type="match status" value="1"/>
</dbReference>
<keyword evidence="3 10" id="KW-0328">Glycosyltransferase</keyword>
<gene>
    <name evidence="12" type="ORF">CTAYLR_003405</name>
</gene>
<evidence type="ECO:0000313" key="12">
    <source>
        <dbReference type="EMBL" id="KAJ8599761.1"/>
    </source>
</evidence>
<dbReference type="GO" id="GO:0016758">
    <property type="term" value="F:hexosyltransferase activity"/>
    <property type="evidence" value="ECO:0007669"/>
    <property type="project" value="InterPro"/>
</dbReference>
<name>A0AAD7XIM3_9STRA</name>
<evidence type="ECO:0000256" key="3">
    <source>
        <dbReference type="ARBA" id="ARBA00022676"/>
    </source>
</evidence>
<evidence type="ECO:0000256" key="4">
    <source>
        <dbReference type="ARBA" id="ARBA00022679"/>
    </source>
</evidence>
<sequence length="432" mass="48701">MIFWVVVVVVVCALAEVRLGFRTPRNGSTVLRRVEPEVDLWVDDHRRFMADFGQSARLCCAVDGRGIECERLESTRLEIGDLEVGEHRMTCVLIDTRDGSHLLRPCCNATTRFRVVETPLETEDGARFWQLKAEEDKRTRDIIAWWHGGPPPAYFEELRRGSWVGAERPNLVVGVKCSADNVVARDAMRRTWLSSGLVEVRFAIGKSQYQRQLEREDDVFGDLLVPPSFSVDDGYATLVAKTKEFLRYAVIEFPATPFIMLVDDDVLIDAPRLVEALPTLPKENFYGGQVWAEHFNQPKLPQRDPKHRNFLPHGAYPMSELPPFAIGPHYILSRDCAEFVASTPRLAAVGTLEDVSMAVWMFAIGVKPQHTEQFANARLFGCLLGAISLADLTPLGILAIHENRVAGRPACEGYDNLAWVKQPRFKIKRAES</sequence>
<evidence type="ECO:0000256" key="2">
    <source>
        <dbReference type="ARBA" id="ARBA00008661"/>
    </source>
</evidence>
<evidence type="ECO:0000256" key="9">
    <source>
        <dbReference type="ARBA" id="ARBA00023136"/>
    </source>
</evidence>
<evidence type="ECO:0000256" key="7">
    <source>
        <dbReference type="ARBA" id="ARBA00022989"/>
    </source>
</evidence>
<dbReference type="GO" id="GO:0000139">
    <property type="term" value="C:Golgi membrane"/>
    <property type="evidence" value="ECO:0007669"/>
    <property type="project" value="UniProtKB-SubCell"/>
</dbReference>
<dbReference type="PANTHER" id="PTHR11214">
    <property type="entry name" value="BETA-1,3-N-ACETYLGLUCOSAMINYLTRANSFERASE"/>
    <property type="match status" value="1"/>
</dbReference>
<keyword evidence="9" id="KW-0472">Membrane</keyword>
<keyword evidence="7" id="KW-1133">Transmembrane helix</keyword>
<keyword evidence="8 10" id="KW-0333">Golgi apparatus</keyword>
<comment type="subcellular location">
    <subcellularLocation>
        <location evidence="1 10">Golgi apparatus membrane</location>
        <topology evidence="1 10">Single-pass type II membrane protein</topology>
    </subcellularLocation>
</comment>
<protein>
    <recommendedName>
        <fullName evidence="10">Hexosyltransferase</fullName>
        <ecNumber evidence="10">2.4.1.-</ecNumber>
    </recommendedName>
</protein>
<reference evidence="12" key="1">
    <citation type="submission" date="2023-01" db="EMBL/GenBank/DDBJ databases">
        <title>Metagenome sequencing of chrysophaentin producing Chrysophaeum taylorii.</title>
        <authorList>
            <person name="Davison J."/>
            <person name="Bewley C."/>
        </authorList>
    </citation>
    <scope>NUCLEOTIDE SEQUENCE</scope>
    <source>
        <strain evidence="12">NIES-1699</strain>
    </source>
</reference>
<keyword evidence="4" id="KW-0808">Transferase</keyword>